<keyword evidence="3 5" id="KW-1133">Transmembrane helix</keyword>
<keyword evidence="2 5" id="KW-0812">Transmembrane</keyword>
<dbReference type="GO" id="GO:0016020">
    <property type="term" value="C:membrane"/>
    <property type="evidence" value="ECO:0007669"/>
    <property type="project" value="UniProtKB-SubCell"/>
</dbReference>
<sequence>MTLSLWTDVIGTLAATLTTISFVPQAWLTWRTRDVAGISPGMYALFALGVALWLVYGILLRAWPIIVANAITLTLALLILTMRLRYGPRRSAAHDRPSPSGRTGR</sequence>
<name>A0A554WQK0_9BURK</name>
<dbReference type="Proteomes" id="UP000320225">
    <property type="component" value="Unassembled WGS sequence"/>
</dbReference>
<comment type="subcellular location">
    <subcellularLocation>
        <location evidence="1">Membrane</location>
        <topology evidence="1">Multi-pass membrane protein</topology>
    </subcellularLocation>
</comment>
<feature type="transmembrane region" description="Helical" evidence="5">
    <location>
        <begin position="35"/>
        <end position="56"/>
    </location>
</feature>
<keyword evidence="4 5" id="KW-0472">Membrane</keyword>
<evidence type="ECO:0000313" key="6">
    <source>
        <dbReference type="EMBL" id="TSE25844.1"/>
    </source>
</evidence>
<comment type="caution">
    <text evidence="6">The sequence shown here is derived from an EMBL/GenBank/DDBJ whole genome shotgun (WGS) entry which is preliminary data.</text>
</comment>
<evidence type="ECO:0000256" key="5">
    <source>
        <dbReference type="SAM" id="Phobius"/>
    </source>
</evidence>
<evidence type="ECO:0000256" key="2">
    <source>
        <dbReference type="ARBA" id="ARBA00022692"/>
    </source>
</evidence>
<feature type="transmembrane region" description="Helical" evidence="5">
    <location>
        <begin position="6"/>
        <end position="23"/>
    </location>
</feature>
<evidence type="ECO:0000256" key="1">
    <source>
        <dbReference type="ARBA" id="ARBA00004141"/>
    </source>
</evidence>
<proteinExistence type="predicted"/>
<dbReference type="InterPro" id="IPR047662">
    <property type="entry name" value="SemiSWEET"/>
</dbReference>
<dbReference type="EMBL" id="VJND01000005">
    <property type="protein sequence ID" value="TSE25844.1"/>
    <property type="molecule type" value="Genomic_DNA"/>
</dbReference>
<feature type="transmembrane region" description="Helical" evidence="5">
    <location>
        <begin position="62"/>
        <end position="80"/>
    </location>
</feature>
<evidence type="ECO:0000256" key="4">
    <source>
        <dbReference type="ARBA" id="ARBA00023136"/>
    </source>
</evidence>
<reference evidence="6 7" key="1">
    <citation type="submission" date="2019-07" db="EMBL/GenBank/DDBJ databases">
        <title>Tepidimonas sediminis YIM 72259 draft genome.</title>
        <authorList>
            <person name="Da Costa M.S."/>
            <person name="Froufe H.J.C."/>
            <person name="Egas C."/>
            <person name="Albuquerque L."/>
        </authorList>
    </citation>
    <scope>NUCLEOTIDE SEQUENCE [LARGE SCALE GENOMIC DNA]</scope>
    <source>
        <strain evidence="6 7">YIM 72259</strain>
    </source>
</reference>
<protein>
    <submittedName>
        <fullName evidence="6">Sugar transporter SemiSWEET</fullName>
    </submittedName>
</protein>
<dbReference type="Gene3D" id="1.20.1280.290">
    <property type="match status" value="1"/>
</dbReference>
<dbReference type="AlphaFoldDB" id="A0A554WQK0"/>
<accession>A0A554WQK0</accession>
<dbReference type="Pfam" id="PF04193">
    <property type="entry name" value="PQ-loop"/>
    <property type="match status" value="1"/>
</dbReference>
<evidence type="ECO:0000256" key="3">
    <source>
        <dbReference type="ARBA" id="ARBA00022989"/>
    </source>
</evidence>
<keyword evidence="7" id="KW-1185">Reference proteome</keyword>
<dbReference type="InterPro" id="IPR006603">
    <property type="entry name" value="PQ-loop_rpt"/>
</dbReference>
<keyword evidence="6" id="KW-0762">Sugar transport</keyword>
<gene>
    <name evidence="6" type="ORF">Tsedi_01068</name>
</gene>
<keyword evidence="6" id="KW-0813">Transport</keyword>
<organism evidence="6 7">
    <name type="scientific">Tepidimonas sediminis</name>
    <dbReference type="NCBI Taxonomy" id="2588941"/>
    <lineage>
        <taxon>Bacteria</taxon>
        <taxon>Pseudomonadati</taxon>
        <taxon>Pseudomonadota</taxon>
        <taxon>Betaproteobacteria</taxon>
        <taxon>Burkholderiales</taxon>
        <taxon>Tepidimonas</taxon>
    </lineage>
</organism>
<dbReference type="NCBIfam" id="NF037968">
    <property type="entry name" value="SemiSWEET_2"/>
    <property type="match status" value="1"/>
</dbReference>
<dbReference type="GO" id="GO:0051119">
    <property type="term" value="F:sugar transmembrane transporter activity"/>
    <property type="evidence" value="ECO:0007669"/>
    <property type="project" value="InterPro"/>
</dbReference>
<evidence type="ECO:0000313" key="7">
    <source>
        <dbReference type="Proteomes" id="UP000320225"/>
    </source>
</evidence>
<dbReference type="OrthoDB" id="122062at2"/>